<comment type="pathway">
    <text evidence="7">Amino-acid biosynthesis.</text>
</comment>
<sequence>MLSPHHLLLLLLLAPPTASFYASLPPLPPLPSSPLVVKYGGNAMTSPELAKLFCEDAAFLRSAGVPLVVVHGGGPMITRLLGELAIPSSFDPETGVRVSDEPTVRAASYALGAVNKNLASAISAAPSPCAAVGLDGRDARLLRCRRQDERLGNVGVVEVVNAGFLKGLVDAKLLPVISPIGAALEDGDDTIFNVNADAAAGAVAVAVGSPGTIFLTDISGVLDASKKLLPTLTPAQVDALIEDGTIAGGMIPKVRMAVEAAAGGGKAVIADGRKEHALVREVYKLLGAEMDVGGGGEGGTTIG</sequence>
<evidence type="ECO:0000256" key="4">
    <source>
        <dbReference type="ARBA" id="ARBA00022741"/>
    </source>
</evidence>
<dbReference type="PIRSF" id="PIRSF000728">
    <property type="entry name" value="NAGK"/>
    <property type="match status" value="1"/>
</dbReference>
<dbReference type="Pfam" id="PF00696">
    <property type="entry name" value="AA_kinase"/>
    <property type="match status" value="1"/>
</dbReference>
<dbReference type="Gene3D" id="3.40.1160.10">
    <property type="entry name" value="Acetylglutamate kinase-like"/>
    <property type="match status" value="1"/>
</dbReference>
<feature type="chain" id="PRO_5046339748" description="Aspartate/glutamate/uridylate kinase domain-containing protein" evidence="8">
    <location>
        <begin position="20"/>
        <end position="303"/>
    </location>
</feature>
<keyword evidence="1" id="KW-0055">Arginine biosynthesis</keyword>
<keyword evidence="2" id="KW-0028">Amino-acid biosynthesis</keyword>
<keyword evidence="11" id="KW-1185">Reference proteome</keyword>
<evidence type="ECO:0000313" key="11">
    <source>
        <dbReference type="Proteomes" id="UP001165060"/>
    </source>
</evidence>
<keyword evidence="3" id="KW-0808">Transferase</keyword>
<evidence type="ECO:0000256" key="8">
    <source>
        <dbReference type="SAM" id="SignalP"/>
    </source>
</evidence>
<dbReference type="CDD" id="cd04238">
    <property type="entry name" value="AAK_NAGK-like"/>
    <property type="match status" value="1"/>
</dbReference>
<dbReference type="InterPro" id="IPR036393">
    <property type="entry name" value="AceGlu_kinase-like_sf"/>
</dbReference>
<dbReference type="EMBL" id="BRYB01001748">
    <property type="protein sequence ID" value="GMI32737.1"/>
    <property type="molecule type" value="Genomic_DNA"/>
</dbReference>
<dbReference type="Proteomes" id="UP001165060">
    <property type="component" value="Unassembled WGS sequence"/>
</dbReference>
<accession>A0ABQ6MT49</accession>
<comment type="caution">
    <text evidence="10">The sequence shown here is derived from an EMBL/GenBank/DDBJ whole genome shotgun (WGS) entry which is preliminary data.</text>
</comment>
<evidence type="ECO:0000259" key="9">
    <source>
        <dbReference type="Pfam" id="PF00696"/>
    </source>
</evidence>
<proteinExistence type="inferred from homology"/>
<name>A0ABQ6MT49_9STRA</name>
<evidence type="ECO:0000256" key="3">
    <source>
        <dbReference type="ARBA" id="ARBA00022679"/>
    </source>
</evidence>
<dbReference type="InterPro" id="IPR004662">
    <property type="entry name" value="AcgluKinase_fam"/>
</dbReference>
<feature type="signal peptide" evidence="8">
    <location>
        <begin position="1"/>
        <end position="19"/>
    </location>
</feature>
<dbReference type="SUPFAM" id="SSF53633">
    <property type="entry name" value="Carbamate kinase-like"/>
    <property type="match status" value="1"/>
</dbReference>
<dbReference type="HAMAP" id="MF_00082">
    <property type="entry name" value="ArgB"/>
    <property type="match status" value="1"/>
</dbReference>
<gene>
    <name evidence="10" type="ORF">TeGR_g7793</name>
</gene>
<protein>
    <recommendedName>
        <fullName evidence="9">Aspartate/glutamate/uridylate kinase domain-containing protein</fullName>
    </recommendedName>
</protein>
<dbReference type="PANTHER" id="PTHR23342:SF0">
    <property type="entry name" value="N-ACETYLGLUTAMATE SYNTHASE, MITOCHONDRIAL"/>
    <property type="match status" value="1"/>
</dbReference>
<evidence type="ECO:0000256" key="5">
    <source>
        <dbReference type="ARBA" id="ARBA00022777"/>
    </source>
</evidence>
<organism evidence="10 11">
    <name type="scientific">Tetraparma gracilis</name>
    <dbReference type="NCBI Taxonomy" id="2962635"/>
    <lineage>
        <taxon>Eukaryota</taxon>
        <taxon>Sar</taxon>
        <taxon>Stramenopiles</taxon>
        <taxon>Ochrophyta</taxon>
        <taxon>Bolidophyceae</taxon>
        <taxon>Parmales</taxon>
        <taxon>Triparmaceae</taxon>
        <taxon>Tetraparma</taxon>
    </lineage>
</organism>
<dbReference type="InterPro" id="IPR037528">
    <property type="entry name" value="ArgB"/>
</dbReference>
<evidence type="ECO:0000256" key="7">
    <source>
        <dbReference type="ARBA" id="ARBA00029440"/>
    </source>
</evidence>
<evidence type="ECO:0000256" key="6">
    <source>
        <dbReference type="ARBA" id="ARBA00022840"/>
    </source>
</evidence>
<dbReference type="InterPro" id="IPR001048">
    <property type="entry name" value="Asp/Glu/Uridylate_kinase"/>
</dbReference>
<evidence type="ECO:0000256" key="2">
    <source>
        <dbReference type="ARBA" id="ARBA00022605"/>
    </source>
</evidence>
<evidence type="ECO:0000256" key="1">
    <source>
        <dbReference type="ARBA" id="ARBA00022571"/>
    </source>
</evidence>
<reference evidence="10 11" key="1">
    <citation type="journal article" date="2023" name="Commun. Biol.">
        <title>Genome analysis of Parmales, the sister group of diatoms, reveals the evolutionary specialization of diatoms from phago-mixotrophs to photoautotrophs.</title>
        <authorList>
            <person name="Ban H."/>
            <person name="Sato S."/>
            <person name="Yoshikawa S."/>
            <person name="Yamada K."/>
            <person name="Nakamura Y."/>
            <person name="Ichinomiya M."/>
            <person name="Sato N."/>
            <person name="Blanc-Mathieu R."/>
            <person name="Endo H."/>
            <person name="Kuwata A."/>
            <person name="Ogata H."/>
        </authorList>
    </citation>
    <scope>NUCLEOTIDE SEQUENCE [LARGE SCALE GENOMIC DNA]</scope>
</reference>
<dbReference type="NCBIfam" id="TIGR00761">
    <property type="entry name" value="argB"/>
    <property type="match status" value="1"/>
</dbReference>
<keyword evidence="8" id="KW-0732">Signal</keyword>
<keyword evidence="4" id="KW-0547">Nucleotide-binding</keyword>
<feature type="domain" description="Aspartate/glutamate/uridylate kinase" evidence="9">
    <location>
        <begin position="35"/>
        <end position="270"/>
    </location>
</feature>
<evidence type="ECO:0000313" key="10">
    <source>
        <dbReference type="EMBL" id="GMI32737.1"/>
    </source>
</evidence>
<keyword evidence="6" id="KW-0067">ATP-binding</keyword>
<dbReference type="PANTHER" id="PTHR23342">
    <property type="entry name" value="N-ACETYLGLUTAMATE SYNTHASE"/>
    <property type="match status" value="1"/>
</dbReference>
<keyword evidence="5" id="KW-0418">Kinase</keyword>